<accession>A0ABV5BU51</accession>
<evidence type="ECO:0000313" key="1">
    <source>
        <dbReference type="EMBL" id="MFB5738700.1"/>
    </source>
</evidence>
<proteinExistence type="predicted"/>
<sequence>MSILFLGSCAPDLKREEVKNNLKVTHCSCTKKPIQFIGRFIASRHTALAYELFCSASVKNNSKETILGVDVTVEIQTKTGYKLSETDITSNADNYKSGSTISLKSTYGTAYDLRYGKAVCKVKEVYLKGVNK</sequence>
<dbReference type="EMBL" id="JBHILJ010000026">
    <property type="protein sequence ID" value="MFB5738700.1"/>
    <property type="molecule type" value="Genomic_DNA"/>
</dbReference>
<dbReference type="RefSeq" id="WP_375517816.1">
    <property type="nucleotide sequence ID" value="NZ_JBHILI010000015.1"/>
</dbReference>
<organism evidence="1 2">
    <name type="scientific">Leptospira wolffii</name>
    <dbReference type="NCBI Taxonomy" id="409998"/>
    <lineage>
        <taxon>Bacteria</taxon>
        <taxon>Pseudomonadati</taxon>
        <taxon>Spirochaetota</taxon>
        <taxon>Spirochaetia</taxon>
        <taxon>Leptospirales</taxon>
        <taxon>Leptospiraceae</taxon>
        <taxon>Leptospira</taxon>
    </lineage>
</organism>
<evidence type="ECO:0000313" key="2">
    <source>
        <dbReference type="Proteomes" id="UP001580391"/>
    </source>
</evidence>
<comment type="caution">
    <text evidence="1">The sequence shown here is derived from an EMBL/GenBank/DDBJ whole genome shotgun (WGS) entry which is preliminary data.</text>
</comment>
<dbReference type="Proteomes" id="UP001580391">
    <property type="component" value="Unassembled WGS sequence"/>
</dbReference>
<gene>
    <name evidence="1" type="ORF">ACE5IX_19460</name>
</gene>
<evidence type="ECO:0008006" key="3">
    <source>
        <dbReference type="Google" id="ProtNLM"/>
    </source>
</evidence>
<name>A0ABV5BU51_9LEPT</name>
<protein>
    <recommendedName>
        <fullName evidence="3">Lipoprotein</fullName>
    </recommendedName>
</protein>
<keyword evidence="2" id="KW-1185">Reference proteome</keyword>
<reference evidence="1 2" key="1">
    <citation type="submission" date="2024-09" db="EMBL/GenBank/DDBJ databases">
        <title>Taxonomic and Genotyping Characterization of Leptospira Strains isolated from Multiple Sources in Colombia highlights the importance of intermediate species.</title>
        <authorList>
            <person name="Torres Higuera L."/>
            <person name="Rojas Tapias D."/>
            <person name="Jimenez Velasquez S."/>
            <person name="Renjifo Ibanez C."/>
        </authorList>
    </citation>
    <scope>NUCLEOTIDE SEQUENCE [LARGE SCALE GENOMIC DNA]</scope>
    <source>
        <strain evidence="1 2">Lep080</strain>
    </source>
</reference>